<evidence type="ECO:0000256" key="5">
    <source>
        <dbReference type="ARBA" id="ARBA00023237"/>
    </source>
</evidence>
<evidence type="ECO:0000259" key="8">
    <source>
        <dbReference type="Pfam" id="PF07980"/>
    </source>
</evidence>
<organism evidence="10 11">
    <name type="scientific">Chryseobacterium rhizosphaerae</name>
    <dbReference type="NCBI Taxonomy" id="395937"/>
    <lineage>
        <taxon>Bacteria</taxon>
        <taxon>Pseudomonadati</taxon>
        <taxon>Bacteroidota</taxon>
        <taxon>Flavobacteriia</taxon>
        <taxon>Flavobacteriales</taxon>
        <taxon>Weeksellaceae</taxon>
        <taxon>Chryseobacterium group</taxon>
        <taxon>Chryseobacterium</taxon>
    </lineage>
</organism>
<evidence type="ECO:0000259" key="9">
    <source>
        <dbReference type="Pfam" id="PF14322"/>
    </source>
</evidence>
<evidence type="ECO:0000256" key="4">
    <source>
        <dbReference type="ARBA" id="ARBA00023136"/>
    </source>
</evidence>
<dbReference type="EMBL" id="QNUF01000002">
    <property type="protein sequence ID" value="REC78165.1"/>
    <property type="molecule type" value="Genomic_DNA"/>
</dbReference>
<evidence type="ECO:0000313" key="10">
    <source>
        <dbReference type="EMBL" id="REC78165.1"/>
    </source>
</evidence>
<evidence type="ECO:0000256" key="6">
    <source>
        <dbReference type="PROSITE-ProRule" id="PRU00339"/>
    </source>
</evidence>
<dbReference type="Pfam" id="PF14322">
    <property type="entry name" value="SusD-like_3"/>
    <property type="match status" value="1"/>
</dbReference>
<evidence type="ECO:0000256" key="7">
    <source>
        <dbReference type="SAM" id="SignalP"/>
    </source>
</evidence>
<dbReference type="InterPro" id="IPR019734">
    <property type="entry name" value="TPR_rpt"/>
</dbReference>
<gene>
    <name evidence="10" type="ORF">DRF57_01680</name>
</gene>
<dbReference type="InterPro" id="IPR033985">
    <property type="entry name" value="SusD-like_N"/>
</dbReference>
<dbReference type="Gene3D" id="1.25.40.390">
    <property type="match status" value="1"/>
</dbReference>
<dbReference type="Pfam" id="PF07980">
    <property type="entry name" value="SusD_RagB"/>
    <property type="match status" value="1"/>
</dbReference>
<comment type="subcellular location">
    <subcellularLocation>
        <location evidence="1">Cell outer membrane</location>
    </subcellularLocation>
</comment>
<feature type="domain" description="SusD-like N-terminal" evidence="9">
    <location>
        <begin position="73"/>
        <end position="232"/>
    </location>
</feature>
<evidence type="ECO:0000313" key="11">
    <source>
        <dbReference type="Proteomes" id="UP000256491"/>
    </source>
</evidence>
<comment type="similarity">
    <text evidence="2">Belongs to the SusD family.</text>
</comment>
<dbReference type="Gene3D" id="1.25.40.900">
    <property type="match status" value="1"/>
</dbReference>
<evidence type="ECO:0000256" key="1">
    <source>
        <dbReference type="ARBA" id="ARBA00004442"/>
    </source>
</evidence>
<proteinExistence type="inferred from homology"/>
<dbReference type="PROSITE" id="PS51257">
    <property type="entry name" value="PROKAR_LIPOPROTEIN"/>
    <property type="match status" value="1"/>
</dbReference>
<protein>
    <submittedName>
        <fullName evidence="10">RagB/SusD family nutrient uptake outer membrane protein</fullName>
    </submittedName>
</protein>
<keyword evidence="5" id="KW-0998">Cell outer membrane</keyword>
<keyword evidence="3 7" id="KW-0732">Signal</keyword>
<dbReference type="PROSITE" id="PS50005">
    <property type="entry name" value="TPR"/>
    <property type="match status" value="1"/>
</dbReference>
<accession>A0ABX9IPX8</accession>
<dbReference type="Proteomes" id="UP000256491">
    <property type="component" value="Unassembled WGS sequence"/>
</dbReference>
<dbReference type="InterPro" id="IPR011990">
    <property type="entry name" value="TPR-like_helical_dom_sf"/>
</dbReference>
<dbReference type="SUPFAM" id="SSF48452">
    <property type="entry name" value="TPR-like"/>
    <property type="match status" value="1"/>
</dbReference>
<feature type="repeat" description="TPR" evidence="6">
    <location>
        <begin position="221"/>
        <end position="254"/>
    </location>
</feature>
<reference evidence="10 11" key="1">
    <citation type="journal article" date="2010" name="Syst. Appl. Microbiol.">
        <title>Four new species of Chryseobacterium from the rhizosphere of coastal sand dune plants, Chryseobacterium elymi sp. nov., Chryseobacterium hagamense sp. nov., Chryseobacterium lathyri sp. nov. and Chryseobacterium rhizosphaerae sp. nov.</title>
        <authorList>
            <person name="Cho S.H."/>
            <person name="Lee K.S."/>
            <person name="Shin D.S."/>
            <person name="Han J.H."/>
            <person name="Park K.S."/>
            <person name="Lee C.H."/>
            <person name="Park K.H."/>
            <person name="Kim S.B."/>
        </authorList>
    </citation>
    <scope>NUCLEOTIDE SEQUENCE [LARGE SCALE GENOMIC DNA]</scope>
    <source>
        <strain evidence="10 11">KCTC 22548</strain>
    </source>
</reference>
<dbReference type="InterPro" id="IPR012944">
    <property type="entry name" value="SusD_RagB_dom"/>
</dbReference>
<keyword evidence="4" id="KW-0472">Membrane</keyword>
<sequence>MKKNIVRIVLFASLAFTAASCTDELTVMPNDRLVLENYYQSENDFRKGVDYAYDAFKISGYYQQDYSQIIVPDVVSDNLIQNPQGRRSNNDAYNFNFAGDNNSVISIFGAGYAVAARANVVLDKLGNLTPGAFRSNIEAEARGIRAIAHFDIVRRYCKIPTQSADAGTSIGIAYVEKFDPFQMVPRNLNVNQVYDKIIADLLFAEQNITQSGSNAGKLTKPAIQGMLSRVYLYKGDYDNAILWGQKALALSPNVGTIITFKDIWNDTSSDGVLFKILNSGIENIKTGTAYNQTVGGQIKSEYVVDYDFYTKFAPTDIRKSAYIMTSPFLTKTYNNVIKYKQAANKPIEAVDVKYLRTAEVVLNVAEAMFKKGNEAGALGLLNTLRAQRYTGFVPGAEAGQTLWNAIMLERRLELAFETDRFFTLKRLGLPIQRSNFGPESNGAGNPAVMLSLPASSHKWQWPIPQEAINIDPGIQQNPGY</sequence>
<evidence type="ECO:0000256" key="2">
    <source>
        <dbReference type="ARBA" id="ARBA00006275"/>
    </source>
</evidence>
<dbReference type="Gene3D" id="2.20.20.130">
    <property type="match status" value="1"/>
</dbReference>
<feature type="domain" description="RagB/SusD" evidence="8">
    <location>
        <begin position="295"/>
        <end position="480"/>
    </location>
</feature>
<name>A0ABX9IPX8_9FLAO</name>
<keyword evidence="6" id="KW-0802">TPR repeat</keyword>
<evidence type="ECO:0000256" key="3">
    <source>
        <dbReference type="ARBA" id="ARBA00022729"/>
    </source>
</evidence>
<dbReference type="RefSeq" id="WP_115916594.1">
    <property type="nucleotide sequence ID" value="NZ_BJYH01000035.1"/>
</dbReference>
<feature type="chain" id="PRO_5047153025" evidence="7">
    <location>
        <begin position="19"/>
        <end position="480"/>
    </location>
</feature>
<comment type="caution">
    <text evidence="10">The sequence shown here is derived from an EMBL/GenBank/DDBJ whole genome shotgun (WGS) entry which is preliminary data.</text>
</comment>
<keyword evidence="11" id="KW-1185">Reference proteome</keyword>
<feature type="signal peptide" evidence="7">
    <location>
        <begin position="1"/>
        <end position="18"/>
    </location>
</feature>